<sequence length="197" mass="21312">GSISYYPSGKVDDSKVSILGSGNAYLGSIQSQTTSVETLGRGTAYVQAVDTLKRTGFGSGSIKYFNVTPVHLPKEKKHHWLSIFPSPKVERTGNNTFETLTVAPEPALNEGTHVHIVVHTGWWPFWSEQKSQVATPSPPKVEFETGDAAPTNLARLGYSGSSSVEDFGLSSLAVVVVALLAFVVFKKTRRTGYQPLQ</sequence>
<dbReference type="Pfam" id="PF10988">
    <property type="entry name" value="DUF2807"/>
    <property type="match status" value="1"/>
</dbReference>
<evidence type="ECO:0000259" key="2">
    <source>
        <dbReference type="Pfam" id="PF10988"/>
    </source>
</evidence>
<dbReference type="InterPro" id="IPR021255">
    <property type="entry name" value="DUF2807"/>
</dbReference>
<feature type="transmembrane region" description="Helical" evidence="1">
    <location>
        <begin position="167"/>
        <end position="185"/>
    </location>
</feature>
<feature type="domain" description="Putative auto-transporter adhesin head GIN" evidence="2">
    <location>
        <begin position="7"/>
        <end position="66"/>
    </location>
</feature>
<organism evidence="3">
    <name type="scientific">Aphanomyces stellatus</name>
    <dbReference type="NCBI Taxonomy" id="120398"/>
    <lineage>
        <taxon>Eukaryota</taxon>
        <taxon>Sar</taxon>
        <taxon>Stramenopiles</taxon>
        <taxon>Oomycota</taxon>
        <taxon>Saprolegniomycetes</taxon>
        <taxon>Saprolegniales</taxon>
        <taxon>Verrucalvaceae</taxon>
        <taxon>Aphanomyces</taxon>
    </lineage>
</organism>
<dbReference type="PANTHER" id="PTHR39200:SF1">
    <property type="entry name" value="AUTO-TRANSPORTER ADHESIN HEAD GIN DOMAIN-CONTAINING PROTEIN-RELATED"/>
    <property type="match status" value="1"/>
</dbReference>
<keyword evidence="1" id="KW-0812">Transmembrane</keyword>
<protein>
    <recommendedName>
        <fullName evidence="2">Putative auto-transporter adhesin head GIN domain-containing protein</fullName>
    </recommendedName>
</protein>
<keyword evidence="1" id="KW-1133">Transmembrane helix</keyword>
<gene>
    <name evidence="3" type="ORF">As57867_005285</name>
</gene>
<reference evidence="3" key="1">
    <citation type="submission" date="2019-06" db="EMBL/GenBank/DDBJ databases">
        <title>Genomics analysis of Aphanomyces spp. identifies a new class of oomycete effector associated with host adaptation.</title>
        <authorList>
            <person name="Gaulin E."/>
        </authorList>
    </citation>
    <scope>NUCLEOTIDE SEQUENCE</scope>
    <source>
        <strain evidence="3">CBS 578.67</strain>
    </source>
</reference>
<keyword evidence="1" id="KW-0472">Membrane</keyword>
<dbReference type="AlphaFoldDB" id="A0A6A4ZSL4"/>
<dbReference type="EMBL" id="VJMH01001624">
    <property type="protein sequence ID" value="KAF0711386.1"/>
    <property type="molecule type" value="Genomic_DNA"/>
</dbReference>
<dbReference type="PANTHER" id="PTHR39200">
    <property type="entry name" value="HYPOTHETICAL EXPORTED PROTEIN"/>
    <property type="match status" value="1"/>
</dbReference>
<comment type="caution">
    <text evidence="3">The sequence shown here is derived from an EMBL/GenBank/DDBJ whole genome shotgun (WGS) entry which is preliminary data.</text>
</comment>
<name>A0A6A4ZSL4_9STRA</name>
<feature type="non-terminal residue" evidence="3">
    <location>
        <position position="1"/>
    </location>
</feature>
<accession>A0A6A4ZSL4</accession>
<proteinExistence type="predicted"/>
<dbReference type="Gene3D" id="2.160.20.120">
    <property type="match status" value="1"/>
</dbReference>
<evidence type="ECO:0000313" key="3">
    <source>
        <dbReference type="EMBL" id="KAF0711386.1"/>
    </source>
</evidence>
<evidence type="ECO:0000256" key="1">
    <source>
        <dbReference type="SAM" id="Phobius"/>
    </source>
</evidence>